<protein>
    <submittedName>
        <fullName evidence="1">Uncharacterized protein</fullName>
    </submittedName>
</protein>
<proteinExistence type="predicted"/>
<comment type="caution">
    <text evidence="1">The sequence shown here is derived from an EMBL/GenBank/DDBJ whole genome shotgun (WGS) entry which is preliminary data.</text>
</comment>
<evidence type="ECO:0000313" key="1">
    <source>
        <dbReference type="EMBL" id="MPN55519.1"/>
    </source>
</evidence>
<dbReference type="AlphaFoldDB" id="A0A645IYJ4"/>
<accession>A0A645IYJ4</accession>
<organism evidence="1">
    <name type="scientific">bioreactor metagenome</name>
    <dbReference type="NCBI Taxonomy" id="1076179"/>
    <lineage>
        <taxon>unclassified sequences</taxon>
        <taxon>metagenomes</taxon>
        <taxon>ecological metagenomes</taxon>
    </lineage>
</organism>
<gene>
    <name evidence="1" type="ORF">SDC9_203203</name>
</gene>
<sequence length="113" mass="13050">MIQTVKFSEQTEELSKVFIERYDSGYEDGFSDGVLSDRASNYWKGVGYAQAREDLYADYYSDWEDAQNLKAIRDYMSNDFGFSEYDAARDSARALFPEMAPEEVTDFLRGLVN</sequence>
<reference evidence="1" key="1">
    <citation type="submission" date="2019-08" db="EMBL/GenBank/DDBJ databases">
        <authorList>
            <person name="Kucharzyk K."/>
            <person name="Murdoch R.W."/>
            <person name="Higgins S."/>
            <person name="Loffler F."/>
        </authorList>
    </citation>
    <scope>NUCLEOTIDE SEQUENCE</scope>
</reference>
<dbReference type="EMBL" id="VSSQ01124889">
    <property type="protein sequence ID" value="MPN55519.1"/>
    <property type="molecule type" value="Genomic_DNA"/>
</dbReference>
<name>A0A645IYJ4_9ZZZZ</name>